<dbReference type="SMART" id="SM01211">
    <property type="entry name" value="GATase_5"/>
    <property type="match status" value="1"/>
</dbReference>
<dbReference type="GO" id="GO:0004642">
    <property type="term" value="F:phosphoribosylformylglycinamidine synthase activity"/>
    <property type="evidence" value="ECO:0007669"/>
    <property type="project" value="TreeGrafter"/>
</dbReference>
<dbReference type="EMBL" id="KY965444">
    <property type="protein sequence ID" value="ARW78071.1"/>
    <property type="molecule type" value="Genomic_DNA"/>
</dbReference>
<evidence type="ECO:0000256" key="2">
    <source>
        <dbReference type="ARBA" id="ARBA00022580"/>
    </source>
</evidence>
<dbReference type="GO" id="GO:0019033">
    <property type="term" value="C:viral tegument"/>
    <property type="evidence" value="ECO:0007669"/>
    <property type="project" value="UniProtKB-SubCell"/>
</dbReference>
<evidence type="ECO:0000313" key="8">
    <source>
        <dbReference type="Proteomes" id="UP000214863"/>
    </source>
</evidence>
<dbReference type="SUPFAM" id="SSF52317">
    <property type="entry name" value="Class I glutamine amidotransferase-like"/>
    <property type="match status" value="1"/>
</dbReference>
<dbReference type="PANTHER" id="PTHR10099">
    <property type="entry name" value="PHOSPHORIBOSYLFORMYLGLYCINAMIDINE SYNTHASE"/>
    <property type="match status" value="1"/>
</dbReference>
<dbReference type="InterPro" id="IPR010918">
    <property type="entry name" value="PurM-like_C_dom"/>
</dbReference>
<dbReference type="Pfam" id="PF22689">
    <property type="entry name" value="FGAR-AT_PurM_N-like"/>
    <property type="match status" value="1"/>
</dbReference>
<sequence length="1312" mass="144649">MAGIFAAIPDMSLPASNSDDGVKTIYYFRKNNEFTGQEEALVQLFRADGRMAITSKDVTLETGYFVTVKMKDAASPEEERAKIIMLRALRRIMRGLEDEPLMTRSSILEYASQSWVLLYGPPLDAPQTAFSGDFRQLLYNMPWFNSDRHREAMCVYRVEPFRMLAFRPNLATPSEAHLEAAAAVLNICPQKWELYPLGDGGLPSVTPEALHLLVARHPKCDMVWKHMMGFGSSRGCRGEYNLLDDSLHPEMMFDETSKRVLFVVKEMDEWSIHAGLGQESTITGEFRRSFGFVQMYGEIGSCVPESQVLRNQLMAMYATSPLGAFLGITDYIPGLGPIEEGGDRAALQHKEEMLLKEKLEAQLTAYRCAGLPTTAGFLRMYPDGFLPTDIRSLITYQHVVSMDLHGKLHETPNGDPGTGVVYYELGEFSQISPGTHSRELYYDSGRQAGAIVNAVQLFLSRCHSGDVVGVSEEGLSNTMLAKISSLAHSGGFAMWSSSLPRHVQAGLRRFSAKNAKRNASVVKDMYLHVHTPTVVVALIRGRHTGAEVSPDILLKTSALACGCLVREIGWGICEHKFVVFDDRVNADGSSGHSLTLDLLNPKYPLSVDPMYAYANAPLRMPWDDMEASYTLMGLLEHPTVGSKEFIIRHSDRCSSGRVAQQQGVGPVDTPVSDYSILVTATCKHVGRFPDLWDADQIPESSRMYSESHAPGVCSAVGENATLTTMSPNKGVLFAITEALLNLIMSPVQQLNDVRLSAAITWPQEKGFQGNLAIMLDACLAFCRELGTSFEVISCNASNLPLEGSEPNEDLRAVVITSLAPCSDVTQKITPDLKKKGSVLVYTSLLNGEEHHCGSILQQAVGIFSGSIPVLHPKELKKLWNTVVELKNRNLILSGHDVSDGGLWACVAEMAMAGDRSAVITVPTSRNPVQYLASETPGLVLEVPKHKTDEVMFALNSFHLYCQILGEVGGRPAQPDITVVHNSEVVLRKTLTEVRSCWRAFSDKQNLVLAGEPLPERDYGNNSAVLTSEPYCFYSDVGASHYVTVLMMPGCTRPHGLLAALADAGFVPVLLGVNACDYALVDNPNTMGVCVVGDCNFANTEVGNREVAYYMNTLPHAAKEIRRILSRPYTFSLGIGSLGCEILSQARAVGFDAKTGNCLTYKKNVSGKYESRWLNVFIPHNTKALAFRDLRGSLIPCWAQGTHLGFQHASDEMFDKMYNGGEVASFYYGRTLDDGPAFDYPRNPAEAYPAAGVCSSDGRHLVLMHDPSISSNLWQWPYIPHMANRRPLRVSPWKTMFYSLHRWSLSVIDRMPL</sequence>
<dbReference type="Pfam" id="PF02769">
    <property type="entry name" value="AIRS_C"/>
    <property type="match status" value="1"/>
</dbReference>
<dbReference type="GO" id="GO:0006164">
    <property type="term" value="P:purine nucleotide biosynthetic process"/>
    <property type="evidence" value="ECO:0007669"/>
    <property type="project" value="TreeGrafter"/>
</dbReference>
<dbReference type="SUPFAM" id="SSF55326">
    <property type="entry name" value="PurM N-terminal domain-like"/>
    <property type="match status" value="1"/>
</dbReference>
<accession>A0A1Z1NE64</accession>
<feature type="domain" description="Tegument protein herpes virus N-terminal" evidence="5">
    <location>
        <begin position="291"/>
        <end position="566"/>
    </location>
</feature>
<dbReference type="Gene3D" id="3.40.50.880">
    <property type="match status" value="1"/>
</dbReference>
<gene>
    <name evidence="7" type="primary">ORF3</name>
</gene>
<evidence type="ECO:0000256" key="3">
    <source>
        <dbReference type="ARBA" id="ARBA00022844"/>
    </source>
</evidence>
<dbReference type="InterPro" id="IPR036676">
    <property type="entry name" value="PurM-like_C_sf"/>
</dbReference>
<evidence type="ECO:0000259" key="6">
    <source>
        <dbReference type="Pfam" id="PF22689"/>
    </source>
</evidence>
<reference evidence="7" key="1">
    <citation type="submission" date="2017-04" db="EMBL/GenBank/DDBJ databases">
        <title>Genome sequence of delphinid gammaherpesvirus 1 from an Atlantic bottlenose dolphin (Tursiops truncatus).</title>
        <authorList>
            <person name="Davison A.J."/>
            <person name="Subramaniam K."/>
            <person name="Kerr K."/>
            <person name="Jacob J.J."/>
            <person name="Landrau-Giovannetti N."/>
            <person name="Waltzek T.B."/>
        </authorList>
    </citation>
    <scope>NUCLEOTIDE SEQUENCE [LARGE SCALE GENOMIC DNA]</scope>
    <source>
        <strain evidence="7">Sarasota</strain>
    </source>
</reference>
<name>A0A1Z1NE64_9GAMA</name>
<dbReference type="PANTHER" id="PTHR10099:SF1">
    <property type="entry name" value="PHOSPHORIBOSYLFORMYLGLYCINAMIDINE SYNTHASE"/>
    <property type="match status" value="1"/>
</dbReference>
<dbReference type="RefSeq" id="YP_009388509.1">
    <property type="nucleotide sequence ID" value="NC_035117.1"/>
</dbReference>
<dbReference type="GO" id="GO:0075733">
    <property type="term" value="P:intracellular transport of virus"/>
    <property type="evidence" value="ECO:0007669"/>
    <property type="project" value="InterPro"/>
</dbReference>
<dbReference type="Pfam" id="PF12818">
    <property type="entry name" value="Tegument_dsDNA"/>
    <property type="match status" value="1"/>
</dbReference>
<feature type="domain" description="FGAR-AT PurM N-terminal-like" evidence="6">
    <location>
        <begin position="642"/>
        <end position="790"/>
    </location>
</feature>
<keyword evidence="2" id="KW-0920">Virion tegument</keyword>
<proteinExistence type="predicted"/>
<organism evidence="7">
    <name type="scientific">Common bottlenose dolphin gammaherpesvirus 1 strain Sarasota</name>
    <dbReference type="NCBI Taxonomy" id="2022783"/>
    <lineage>
        <taxon>Viruses</taxon>
        <taxon>Duplodnaviria</taxon>
        <taxon>Heunggongvirae</taxon>
        <taxon>Peploviricota</taxon>
        <taxon>Herviviricetes</taxon>
        <taxon>Herpesvirales</taxon>
        <taxon>Orthoherpesviridae</taxon>
        <taxon>Gammaherpesvirinae</taxon>
        <taxon>Bossavirus</taxon>
        <taxon>Bossavirus delphinidgamma1</taxon>
        <taxon>Delphinid gammaherpesvirus 1</taxon>
    </lineage>
</organism>
<dbReference type="InterPro" id="IPR036921">
    <property type="entry name" value="PurM-like_N_sf"/>
</dbReference>
<feature type="domain" description="PurM-like C-terminal" evidence="4">
    <location>
        <begin position="834"/>
        <end position="971"/>
    </location>
</feature>
<dbReference type="Gene3D" id="3.90.650.10">
    <property type="entry name" value="PurM-like C-terminal domain"/>
    <property type="match status" value="1"/>
</dbReference>
<dbReference type="Pfam" id="PF13507">
    <property type="entry name" value="GATase_5"/>
    <property type="match status" value="1"/>
</dbReference>
<dbReference type="NCBIfam" id="TIGR01739">
    <property type="entry name" value="tegu_FGAM_synt"/>
    <property type="match status" value="1"/>
</dbReference>
<dbReference type="SUPFAM" id="SSF56042">
    <property type="entry name" value="PurM C-terminal domain-like"/>
    <property type="match status" value="1"/>
</dbReference>
<dbReference type="InterPro" id="IPR024346">
    <property type="entry name" value="Tegument_herpes_virus_N"/>
</dbReference>
<evidence type="ECO:0000259" key="4">
    <source>
        <dbReference type="Pfam" id="PF02769"/>
    </source>
</evidence>
<dbReference type="InterPro" id="IPR010077">
    <property type="entry name" value="Herpes_virus_tegument"/>
</dbReference>
<dbReference type="KEGG" id="vg:33194221"/>
<dbReference type="GeneID" id="33194221"/>
<dbReference type="Gene3D" id="3.30.1330.10">
    <property type="entry name" value="PurM-like, N-terminal domain"/>
    <property type="match status" value="1"/>
</dbReference>
<evidence type="ECO:0000256" key="1">
    <source>
        <dbReference type="ARBA" id="ARBA00004535"/>
    </source>
</evidence>
<comment type="subcellular location">
    <subcellularLocation>
        <location evidence="1">Virion tegument</location>
    </subcellularLocation>
</comment>
<keyword evidence="8" id="KW-1185">Reference proteome</keyword>
<dbReference type="GO" id="GO:0043657">
    <property type="term" value="C:host cell"/>
    <property type="evidence" value="ECO:0007669"/>
    <property type="project" value="GOC"/>
</dbReference>
<evidence type="ECO:0000259" key="5">
    <source>
        <dbReference type="Pfam" id="PF12818"/>
    </source>
</evidence>
<protein>
    <submittedName>
        <fullName evidence="7">Protein G3</fullName>
    </submittedName>
</protein>
<dbReference type="InterPro" id="IPR055181">
    <property type="entry name" value="FGAR-AT_PurM_N-like"/>
</dbReference>
<dbReference type="Proteomes" id="UP000214863">
    <property type="component" value="Segment"/>
</dbReference>
<keyword evidence="3" id="KW-0946">Virion</keyword>
<dbReference type="InterPro" id="IPR029062">
    <property type="entry name" value="Class_I_gatase-like"/>
</dbReference>
<evidence type="ECO:0000313" key="7">
    <source>
        <dbReference type="EMBL" id="ARW78071.1"/>
    </source>
</evidence>